<evidence type="ECO:0000313" key="8">
    <source>
        <dbReference type="Proteomes" id="UP000287166"/>
    </source>
</evidence>
<comment type="caution">
    <text evidence="7">The sequence shown here is derived from an EMBL/GenBank/DDBJ whole genome shotgun (WGS) entry which is preliminary data.</text>
</comment>
<gene>
    <name evidence="7" type="ORF">SCP_0902420</name>
</gene>
<dbReference type="EMBL" id="BFAD01000009">
    <property type="protein sequence ID" value="GBE86363.1"/>
    <property type="molecule type" value="Genomic_DNA"/>
</dbReference>
<dbReference type="Gene3D" id="4.10.1060.10">
    <property type="entry name" value="Zinc finger, RanBP2-type"/>
    <property type="match status" value="1"/>
</dbReference>
<feature type="compositionally biased region" description="Basic and acidic residues" evidence="5">
    <location>
        <begin position="682"/>
        <end position="692"/>
    </location>
</feature>
<feature type="region of interest" description="Disordered" evidence="5">
    <location>
        <begin position="680"/>
        <end position="708"/>
    </location>
</feature>
<feature type="region of interest" description="Disordered" evidence="5">
    <location>
        <begin position="355"/>
        <end position="641"/>
    </location>
</feature>
<feature type="compositionally biased region" description="Low complexity" evidence="5">
    <location>
        <begin position="225"/>
        <end position="237"/>
    </location>
</feature>
<dbReference type="Proteomes" id="UP000287166">
    <property type="component" value="Unassembled WGS sequence"/>
</dbReference>
<evidence type="ECO:0000259" key="6">
    <source>
        <dbReference type="PROSITE" id="PS50199"/>
    </source>
</evidence>
<feature type="compositionally biased region" description="Pro residues" evidence="5">
    <location>
        <begin position="394"/>
        <end position="403"/>
    </location>
</feature>
<feature type="region of interest" description="Disordered" evidence="5">
    <location>
        <begin position="211"/>
        <end position="335"/>
    </location>
</feature>
<dbReference type="PROSITE" id="PS01358">
    <property type="entry name" value="ZF_RANBP2_1"/>
    <property type="match status" value="1"/>
</dbReference>
<keyword evidence="1" id="KW-0479">Metal-binding</keyword>
<evidence type="ECO:0000256" key="3">
    <source>
        <dbReference type="ARBA" id="ARBA00022833"/>
    </source>
</evidence>
<feature type="compositionally biased region" description="Low complexity" evidence="5">
    <location>
        <begin position="745"/>
        <end position="788"/>
    </location>
</feature>
<feature type="compositionally biased region" description="Low complexity" evidence="5">
    <location>
        <begin position="454"/>
        <end position="470"/>
    </location>
</feature>
<feature type="region of interest" description="Disordered" evidence="5">
    <location>
        <begin position="739"/>
        <end position="788"/>
    </location>
</feature>
<feature type="compositionally biased region" description="Basic and acidic residues" evidence="5">
    <location>
        <begin position="416"/>
        <end position="427"/>
    </location>
</feature>
<dbReference type="RefSeq" id="XP_027617276.1">
    <property type="nucleotide sequence ID" value="XM_027761475.1"/>
</dbReference>
<sequence length="958" mass="99415">MSTSARRLDLTASRRQTRTNNSSPYSRNKGAPKPDHTTVTAPAPTEERVPLSKKWSLTGLLGFLNPFASRPEPKATVASDSDAARNLAERGNQLANGVMARTHADEQEAMETHIDPAPTPAPEPDPEIAPAPAATPAPAPAPSANSETISPADAPMDTDASSVPPTLPPADEPRTTAENLATVQAFLTEKGGKPLNAVELAGIVSLLNNSVEGAQPASGPKPEPFRFSESPSSPGRGDTPILDFTSPGTAPSGQKVLTKNPNGMYRLQGGGTARPRNRYHSPAFGPSRSAPTMTITPEKFKTDTKRRRVGQDAATSSPQRVPVSTSMPLNGAAGPSAPFANGASISTSTSASAYPFVQPNGTARTRPAPRLNTPVKPTTPARPSPLRQTWNGSPPSPPQPRPTSKPTRAASFMTELIKEVTPPKKPDLVNPYQAASFTPMRPLPQKQPTRKAKAAATAPPSAASTSNAKPPLEKKESQLSQQAIIEATVPKGYKRSRPPPNLKSAKSQASTVTSASTFTAPSEMRRPEVLETQSSRGANGASLANAKRPYQTVVEEVEDEDAPPSPPKKQRTNGASTNGRAAPPPVTIEEVDDVDIPTAQRPGPPPIFMHPSEVVEPSSRSASSSTASPMYASGAGSSSVGVGLLPTAARSMFGNIKSSAPKAPSKLRYVIQAEREQEVEEVEKITQDKEEPGNAGVDRVPPPALTAPSSSFGVSGFSSYATPGSSSFGKSGLPLSAKPGNSALAAAGSSPFGTTSSSSFAAPSSSSFAGPGTSSFSPPVASSSTAPGPFSFGAPKLSSFKVPESSPFGTRSSSSSTAPAFSPFLTREASSFGAPAFPSTSAISSFKPVKPSMAVDARSTAMEVHEFPPYTFPGRQVGPSLSKPLARRRAMSVDVPSAPAFEFTSRTSPKVEPIVGFNWTAAGLKPPPKPAAGSWACSLCMVNNTGGATKCIACDTPR</sequence>
<dbReference type="OrthoDB" id="79830at2759"/>
<keyword evidence="8" id="KW-1185">Reference proteome</keyword>
<feature type="compositionally biased region" description="Polar residues" evidence="5">
    <location>
        <begin position="246"/>
        <end position="261"/>
    </location>
</feature>
<dbReference type="AlphaFoldDB" id="A0A401GVZ8"/>
<feature type="compositionally biased region" description="Pro residues" evidence="5">
    <location>
        <begin position="117"/>
        <end position="141"/>
    </location>
</feature>
<organism evidence="7 8">
    <name type="scientific">Sparassis crispa</name>
    <dbReference type="NCBI Taxonomy" id="139825"/>
    <lineage>
        <taxon>Eukaryota</taxon>
        <taxon>Fungi</taxon>
        <taxon>Dikarya</taxon>
        <taxon>Basidiomycota</taxon>
        <taxon>Agaricomycotina</taxon>
        <taxon>Agaricomycetes</taxon>
        <taxon>Polyporales</taxon>
        <taxon>Sparassidaceae</taxon>
        <taxon>Sparassis</taxon>
    </lineage>
</organism>
<evidence type="ECO:0000256" key="4">
    <source>
        <dbReference type="PROSITE-ProRule" id="PRU00322"/>
    </source>
</evidence>
<dbReference type="STRING" id="139825.A0A401GVZ8"/>
<proteinExistence type="predicted"/>
<evidence type="ECO:0000256" key="5">
    <source>
        <dbReference type="SAM" id="MobiDB-lite"/>
    </source>
</evidence>
<feature type="compositionally biased region" description="Low complexity" evidence="5">
    <location>
        <begin position="611"/>
        <end position="641"/>
    </location>
</feature>
<keyword evidence="3" id="KW-0862">Zinc</keyword>
<protein>
    <recommendedName>
        <fullName evidence="6">RanBP2-type domain-containing protein</fullName>
    </recommendedName>
</protein>
<feature type="compositionally biased region" description="Polar residues" evidence="5">
    <location>
        <begin position="313"/>
        <end position="328"/>
    </location>
</feature>
<feature type="compositionally biased region" description="Low complexity" evidence="5">
    <location>
        <begin position="504"/>
        <end position="522"/>
    </location>
</feature>
<evidence type="ECO:0000256" key="1">
    <source>
        <dbReference type="ARBA" id="ARBA00022723"/>
    </source>
</evidence>
<evidence type="ECO:0000313" key="7">
    <source>
        <dbReference type="EMBL" id="GBE86363.1"/>
    </source>
</evidence>
<evidence type="ECO:0000256" key="2">
    <source>
        <dbReference type="ARBA" id="ARBA00022771"/>
    </source>
</evidence>
<dbReference type="InParanoid" id="A0A401GVZ8"/>
<feature type="region of interest" description="Disordered" evidence="5">
    <location>
        <begin position="114"/>
        <end position="177"/>
    </location>
</feature>
<dbReference type="GO" id="GO:0008270">
    <property type="term" value="F:zinc ion binding"/>
    <property type="evidence" value="ECO:0007669"/>
    <property type="project" value="UniProtKB-KW"/>
</dbReference>
<accession>A0A401GVZ8</accession>
<dbReference type="PROSITE" id="PS50199">
    <property type="entry name" value="ZF_RANBP2_2"/>
    <property type="match status" value="1"/>
</dbReference>
<dbReference type="SUPFAM" id="SSF90209">
    <property type="entry name" value="Ran binding protein zinc finger-like"/>
    <property type="match status" value="1"/>
</dbReference>
<reference evidence="7 8" key="1">
    <citation type="journal article" date="2018" name="Sci. Rep.">
        <title>Genome sequence of the cauliflower mushroom Sparassis crispa (Hanabiratake) and its association with beneficial usage.</title>
        <authorList>
            <person name="Kiyama R."/>
            <person name="Furutani Y."/>
            <person name="Kawaguchi K."/>
            <person name="Nakanishi T."/>
        </authorList>
    </citation>
    <scope>NUCLEOTIDE SEQUENCE [LARGE SCALE GENOMIC DNA]</scope>
</reference>
<dbReference type="SMART" id="SM00547">
    <property type="entry name" value="ZnF_RBZ"/>
    <property type="match status" value="1"/>
</dbReference>
<dbReference type="InterPro" id="IPR036443">
    <property type="entry name" value="Znf_RanBP2_sf"/>
</dbReference>
<feature type="region of interest" description="Disordered" evidence="5">
    <location>
        <begin position="1"/>
        <end position="50"/>
    </location>
</feature>
<keyword evidence="2 4" id="KW-0863">Zinc-finger</keyword>
<dbReference type="InterPro" id="IPR001876">
    <property type="entry name" value="Znf_RanBP2"/>
</dbReference>
<dbReference type="GeneID" id="38783280"/>
<feature type="domain" description="RanBP2-type" evidence="6">
    <location>
        <begin position="931"/>
        <end position="958"/>
    </location>
</feature>
<name>A0A401GVZ8_9APHY</name>